<dbReference type="Gene3D" id="3.40.50.1820">
    <property type="entry name" value="alpha/beta hydrolase"/>
    <property type="match status" value="1"/>
</dbReference>
<organism evidence="3 4">
    <name type="scientific">Bacillus safensis</name>
    <dbReference type="NCBI Taxonomy" id="561879"/>
    <lineage>
        <taxon>Bacteria</taxon>
        <taxon>Bacillati</taxon>
        <taxon>Bacillota</taxon>
        <taxon>Bacilli</taxon>
        <taxon>Bacillales</taxon>
        <taxon>Bacillaceae</taxon>
        <taxon>Bacillus</taxon>
    </lineage>
</organism>
<dbReference type="PANTHER" id="PTHR40841:SF2">
    <property type="entry name" value="SIDEROPHORE-DEGRADING ESTERASE (EUROFUNG)"/>
    <property type="match status" value="1"/>
</dbReference>
<proteinExistence type="inferred from homology"/>
<dbReference type="GO" id="GO:0016788">
    <property type="term" value="F:hydrolase activity, acting on ester bonds"/>
    <property type="evidence" value="ECO:0007669"/>
    <property type="project" value="TreeGrafter"/>
</dbReference>
<name>A0A5C0WFB8_BACIA</name>
<dbReference type="Proteomes" id="UP000325032">
    <property type="component" value="Chromosome"/>
</dbReference>
<evidence type="ECO:0000313" key="3">
    <source>
        <dbReference type="EMBL" id="QEK63349.1"/>
    </source>
</evidence>
<evidence type="ECO:0000313" key="4">
    <source>
        <dbReference type="Proteomes" id="UP000325032"/>
    </source>
</evidence>
<keyword evidence="4" id="KW-1185">Reference proteome</keyword>
<keyword evidence="2 3" id="KW-0378">Hydrolase</keyword>
<dbReference type="PANTHER" id="PTHR40841">
    <property type="entry name" value="SIDEROPHORE TRIACETYLFUSARININE C ESTERASE"/>
    <property type="match status" value="1"/>
</dbReference>
<dbReference type="InterPro" id="IPR052558">
    <property type="entry name" value="Siderophore_Hydrolase_D"/>
</dbReference>
<dbReference type="EC" id="3.1.-.-" evidence="3"/>
<sequence length="294" mass="33528">MSKRPKGMGTEDSLFRESRPFFIPGTEQLDITAHPYRLFIFKPNTNPPAAGFPVMYVLDGNSLFGTMVEALRLQSRRPEKTGVVPAIIVGIGYQTEAPYHPLRHYDLTLTGPDASIGGKRKDFSNHTYGGASAFFSFLEKLVKPYIEQRFPINQSRQTLFGHSLGGLFVLHTLFEHPDAYQTYIAGSPSIHWNKELFLEKEHQFTSHIRQMSMNVRLLVGVGELEKHHPCQMNDHAHGLANRMLPLTAYGLHTSYHEFPEEGHTSVLPVLMNYAFRFAFYHDDPFTTTDMKERQ</sequence>
<reference evidence="3 4" key="1">
    <citation type="journal article" date="2018" name="Plant Biotechnol. Rep.">
        <title>Diversity and antifungal activity of endophytic bacteria associated with Panax ginseng seedlings.</title>
        <authorList>
            <person name="Park J.M."/>
            <person name="Hong C.E."/>
            <person name="Jo S.H."/>
        </authorList>
    </citation>
    <scope>NUCLEOTIDE SEQUENCE [LARGE SCALE GENOMIC DNA]</scope>
    <source>
        <strain evidence="3 4">PgKB20</strain>
    </source>
</reference>
<comment type="similarity">
    <text evidence="1">Belongs to the esterase D family.</text>
</comment>
<dbReference type="SUPFAM" id="SSF53474">
    <property type="entry name" value="alpha/beta-Hydrolases"/>
    <property type="match status" value="1"/>
</dbReference>
<dbReference type="InterPro" id="IPR000801">
    <property type="entry name" value="Esterase-like"/>
</dbReference>
<dbReference type="GeneID" id="61768368"/>
<gene>
    <name evidence="3" type="primary">besA</name>
    <name evidence="3" type="ORF">FX981_01586</name>
</gene>
<dbReference type="InterPro" id="IPR029058">
    <property type="entry name" value="AB_hydrolase_fold"/>
</dbReference>
<protein>
    <submittedName>
        <fullName evidence="3">Ferri-bacillibactin esterase BesA</fullName>
        <ecNumber evidence="3">3.1.-.-</ecNumber>
    </submittedName>
</protein>
<accession>A0A5C0WFB8</accession>
<dbReference type="RefSeq" id="WP_133744927.1">
    <property type="nucleotide sequence ID" value="NZ_CP043404.1"/>
</dbReference>
<dbReference type="EMBL" id="CP043404">
    <property type="protein sequence ID" value="QEK63349.1"/>
    <property type="molecule type" value="Genomic_DNA"/>
</dbReference>
<evidence type="ECO:0000256" key="1">
    <source>
        <dbReference type="ARBA" id="ARBA00005622"/>
    </source>
</evidence>
<dbReference type="AlphaFoldDB" id="A0A5C0WFB8"/>
<evidence type="ECO:0000256" key="2">
    <source>
        <dbReference type="ARBA" id="ARBA00022801"/>
    </source>
</evidence>
<dbReference type="Pfam" id="PF00756">
    <property type="entry name" value="Esterase"/>
    <property type="match status" value="1"/>
</dbReference>